<evidence type="ECO:0000259" key="1">
    <source>
        <dbReference type="Pfam" id="PF13808"/>
    </source>
</evidence>
<name>A0AAE6FW01_MYXXA</name>
<protein>
    <recommendedName>
        <fullName evidence="1">H repeat-associated protein N-terminal domain-containing protein</fullName>
    </recommendedName>
</protein>
<sequence>MSLLLFARFSAVEDSRRHAQKVVFPLELLLLIVFGAAVRDMPGWQGAADLARLKEAWLRKLCPWDSSGRPSADTLERDIGRLDAELFAEGFSVWMRDVAARRALPSSGVQQVAVDGKSLRGGEHVRRARRACRCTLFTPIWSRVATASWWGWCPRQVVPRVRQWSPRTC</sequence>
<feature type="domain" description="H repeat-associated protein N-terminal" evidence="1">
    <location>
        <begin position="7"/>
        <end position="95"/>
    </location>
</feature>
<proteinExistence type="predicted"/>
<evidence type="ECO:0000313" key="3">
    <source>
        <dbReference type="Proteomes" id="UP000320179"/>
    </source>
</evidence>
<gene>
    <name evidence="2" type="ORF">BHS09_04805</name>
</gene>
<dbReference type="Pfam" id="PF13808">
    <property type="entry name" value="DDE_Tnp_1_assoc"/>
    <property type="match status" value="1"/>
</dbReference>
<dbReference type="AlphaFoldDB" id="A0AAE6FW01"/>
<accession>A0AAE6FW01</accession>
<dbReference type="Proteomes" id="UP000320179">
    <property type="component" value="Chromosome"/>
</dbReference>
<organism evidence="2 3">
    <name type="scientific">Myxococcus xanthus</name>
    <dbReference type="NCBI Taxonomy" id="34"/>
    <lineage>
        <taxon>Bacteria</taxon>
        <taxon>Pseudomonadati</taxon>
        <taxon>Myxococcota</taxon>
        <taxon>Myxococcia</taxon>
        <taxon>Myxococcales</taxon>
        <taxon>Cystobacterineae</taxon>
        <taxon>Myxococcaceae</taxon>
        <taxon>Myxococcus</taxon>
    </lineage>
</organism>
<dbReference type="InterPro" id="IPR032806">
    <property type="entry name" value="YbfD_N"/>
</dbReference>
<reference evidence="2 3" key="1">
    <citation type="journal article" date="2019" name="Science">
        <title>Social genes are selection hotspots in kin groups of a soil microbe.</title>
        <authorList>
            <person name="Wielgoss S."/>
            <person name="Wolfensberger R."/>
            <person name="Sun L."/>
            <person name="Fiegna F."/>
            <person name="Velicer G.J."/>
        </authorList>
    </citation>
    <scope>NUCLEOTIDE SEQUENCE [LARGE SCALE GENOMIC DNA]</scope>
    <source>
        <strain evidence="2 3">MC3.5.9c15</strain>
    </source>
</reference>
<dbReference type="PANTHER" id="PTHR30298">
    <property type="entry name" value="H REPEAT-ASSOCIATED PREDICTED TRANSPOSASE"/>
    <property type="match status" value="1"/>
</dbReference>
<dbReference type="EMBL" id="CP017174">
    <property type="protein sequence ID" value="QDE66373.1"/>
    <property type="molecule type" value="Genomic_DNA"/>
</dbReference>
<evidence type="ECO:0000313" key="2">
    <source>
        <dbReference type="EMBL" id="QDE66373.1"/>
    </source>
</evidence>
<dbReference type="RefSeq" id="WP_161605124.1">
    <property type="nucleotide sequence ID" value="NZ_CP017173.1"/>
</dbReference>
<dbReference type="PANTHER" id="PTHR30298:SF0">
    <property type="entry name" value="PROTEIN YBFL-RELATED"/>
    <property type="match status" value="1"/>
</dbReference>
<dbReference type="InterPro" id="IPR051698">
    <property type="entry name" value="Transposase_11-like"/>
</dbReference>